<protein>
    <submittedName>
        <fullName evidence="1">Contig51, whole genome shotgun sequence</fullName>
    </submittedName>
</protein>
<keyword evidence="2" id="KW-1185">Reference proteome</keyword>
<organism evidence="1 2">
    <name type="scientific">Pedobacter lusitanus</name>
    <dbReference type="NCBI Taxonomy" id="1503925"/>
    <lineage>
        <taxon>Bacteria</taxon>
        <taxon>Pseudomonadati</taxon>
        <taxon>Bacteroidota</taxon>
        <taxon>Sphingobacteriia</taxon>
        <taxon>Sphingobacteriales</taxon>
        <taxon>Sphingobacteriaceae</taxon>
        <taxon>Pedobacter</taxon>
    </lineage>
</organism>
<dbReference type="OrthoDB" id="794310at2"/>
<dbReference type="RefSeq" id="WP_041882305.1">
    <property type="nucleotide sequence ID" value="NZ_CP157278.1"/>
</dbReference>
<comment type="caution">
    <text evidence="1">The sequence shown here is derived from an EMBL/GenBank/DDBJ whole genome shotgun (WGS) entry which is preliminary data.</text>
</comment>
<reference evidence="1 2" key="1">
    <citation type="submission" date="2015-01" db="EMBL/GenBank/DDBJ databases">
        <title>Draft genome sequence of Pedobacter sp. NL19 isolated from sludge of an effluent treatment pond in an abandoned uranium mine.</title>
        <authorList>
            <person name="Santos T."/>
            <person name="Caetano T."/>
            <person name="Covas C."/>
            <person name="Cruz A."/>
            <person name="Mendo S."/>
        </authorList>
    </citation>
    <scope>NUCLEOTIDE SEQUENCE [LARGE SCALE GENOMIC DNA]</scope>
    <source>
        <strain evidence="1 2">NL19</strain>
    </source>
</reference>
<evidence type="ECO:0000313" key="2">
    <source>
        <dbReference type="Proteomes" id="UP000032049"/>
    </source>
</evidence>
<dbReference type="STRING" id="1503925.TH53_11985"/>
<sequence>MSFLNAVINNVEDEALREDLQERVDIILHKIKFMDKVPVTCLDTHNTPNGVLNVLIECVGGEIVEIVQQAKVLIYHQTNMGIGQMMGLIPSLLEKEWPAVAYNRVYLMEDTSAFLSDPLSFVEAMEDMAEMLYPGYFIFGNEGKNWTTFAV</sequence>
<dbReference type="EMBL" id="JXRA01000051">
    <property type="protein sequence ID" value="KIO76934.1"/>
    <property type="molecule type" value="Genomic_DNA"/>
</dbReference>
<name>A0A0D0FWR9_9SPHI</name>
<accession>A0A0D0FWR9</accession>
<dbReference type="Proteomes" id="UP000032049">
    <property type="component" value="Unassembled WGS sequence"/>
</dbReference>
<proteinExistence type="predicted"/>
<evidence type="ECO:0000313" key="1">
    <source>
        <dbReference type="EMBL" id="KIO76934.1"/>
    </source>
</evidence>
<dbReference type="SUPFAM" id="SSF53807">
    <property type="entry name" value="Helical backbone' metal receptor"/>
    <property type="match status" value="1"/>
</dbReference>
<dbReference type="AlphaFoldDB" id="A0A0D0FWR9"/>
<gene>
    <name evidence="1" type="ORF">TH53_11985</name>
</gene>